<protein>
    <submittedName>
        <fullName evidence="3">Uncharacterized protein LOC109712857 isoform X1</fullName>
    </submittedName>
</protein>
<gene>
    <name evidence="3" type="primary">LOC109712857</name>
</gene>
<dbReference type="Proteomes" id="UP000515123">
    <property type="component" value="Linkage group 7"/>
</dbReference>
<dbReference type="Gramene" id="Aco019533.1.mrna1">
    <property type="protein sequence ID" value="Aco019533.1.mrna1"/>
    <property type="gene ID" value="Aco019533.1.path1"/>
</dbReference>
<evidence type="ECO:0000313" key="3">
    <source>
        <dbReference type="RefSeq" id="XP_020092230.1"/>
    </source>
</evidence>
<feature type="region of interest" description="Disordered" evidence="1">
    <location>
        <begin position="406"/>
        <end position="437"/>
    </location>
</feature>
<proteinExistence type="predicted"/>
<dbReference type="AlphaFoldDB" id="A0A6P5FG54"/>
<evidence type="ECO:0000256" key="1">
    <source>
        <dbReference type="SAM" id="MobiDB-lite"/>
    </source>
</evidence>
<dbReference type="InterPro" id="IPR040305">
    <property type="entry name" value="At1g75730-like"/>
</dbReference>
<dbReference type="PANTHER" id="PTHR34792">
    <property type="entry name" value="OS02G0121500 PROTEIN"/>
    <property type="match status" value="1"/>
</dbReference>
<keyword evidence="2" id="KW-1185">Reference proteome</keyword>
<reference evidence="3" key="2">
    <citation type="submission" date="2025-08" db="UniProtKB">
        <authorList>
            <consortium name="RefSeq"/>
        </authorList>
    </citation>
    <scope>IDENTIFICATION</scope>
    <source>
        <tissue evidence="3">Leaf</tissue>
    </source>
</reference>
<dbReference type="RefSeq" id="XP_020092230.1">
    <property type="nucleotide sequence ID" value="XM_020236641.1"/>
</dbReference>
<feature type="region of interest" description="Disordered" evidence="1">
    <location>
        <begin position="1"/>
        <end position="56"/>
    </location>
</feature>
<feature type="region of interest" description="Disordered" evidence="1">
    <location>
        <begin position="582"/>
        <end position="635"/>
    </location>
</feature>
<evidence type="ECO:0000313" key="2">
    <source>
        <dbReference type="Proteomes" id="UP000515123"/>
    </source>
</evidence>
<dbReference type="PANTHER" id="PTHR34792:SF1">
    <property type="entry name" value="OS02G0121500 PROTEIN"/>
    <property type="match status" value="1"/>
</dbReference>
<sequence>MDKERSRDVLLRGRSSPAKRQQMMRGSSTSPPVGGSEGEEGEPFNPLPTTTCISSLTSRKRLRLHGKVIEECDAVDPALVPRKLRSAMNKRGNQSASPPLLDVEKKQHLPFDAMGNSKQKNTPPDSLTKDEEEVAEALYALASTVPTTSLLTDRLERTKLEDKSLPNVASTSYSEVPSKDGKNFSPACTTNGVTNLSTNLGESKVESKKVDPPIMDQPLITSQSPLKVEQRSTTATHCVNPGAPHLSRGEVRENLSSGNAMSFPSSLGVSVQCYSGNRSLQQTKSDIPLLPPPKTDGNHWLFGSAVSDMKVNKERLAKKSTEKEAAPSVQHRLSNTNHGHMAVPSSYIGAVFPDTSIGVARPSPTGNHDKLPISNFGHKKSWKNCATHVYIGHLIEVYQNKEKMQASSATPLDRSKPGVGSKPRDGLQNGFNFVSPPKPRDGLQNGFNFVSPPAKNITFVDRNVHEVKMHASHNGRLLPIHHQRPDIHETHSQPRMGYDLLSLSAGHEAHISGNGMRTSGQLHAPFLQPHVPPQHSAMPFPFSHIPYTQPYPENLVSPANQQIQLQLPHYVGNPFYVSYGNIPGSSPKLQQQQQQQQQQQKHFSPVHMAQYRPPWSNGKLHDSSSLAPIQLRLRP</sequence>
<dbReference type="OrthoDB" id="778649at2759"/>
<dbReference type="GeneID" id="109712857"/>
<feature type="compositionally biased region" description="Polar residues" evidence="1">
    <location>
        <begin position="47"/>
        <end position="56"/>
    </location>
</feature>
<feature type="compositionally biased region" description="Low complexity" evidence="1">
    <location>
        <begin position="590"/>
        <end position="600"/>
    </location>
</feature>
<feature type="compositionally biased region" description="Basic and acidic residues" evidence="1">
    <location>
        <begin position="1"/>
        <end position="11"/>
    </location>
</feature>
<organism evidence="2 3">
    <name type="scientific">Ananas comosus</name>
    <name type="common">Pineapple</name>
    <name type="synonym">Ananas ananas</name>
    <dbReference type="NCBI Taxonomy" id="4615"/>
    <lineage>
        <taxon>Eukaryota</taxon>
        <taxon>Viridiplantae</taxon>
        <taxon>Streptophyta</taxon>
        <taxon>Embryophyta</taxon>
        <taxon>Tracheophyta</taxon>
        <taxon>Spermatophyta</taxon>
        <taxon>Magnoliopsida</taxon>
        <taxon>Liliopsida</taxon>
        <taxon>Poales</taxon>
        <taxon>Bromeliaceae</taxon>
        <taxon>Bromelioideae</taxon>
        <taxon>Ananas</taxon>
    </lineage>
</organism>
<feature type="region of interest" description="Disordered" evidence="1">
    <location>
        <begin position="318"/>
        <end position="339"/>
    </location>
</feature>
<reference evidence="2" key="1">
    <citation type="journal article" date="2015" name="Nat. Genet.">
        <title>The pineapple genome and the evolution of CAM photosynthesis.</title>
        <authorList>
            <person name="Ming R."/>
            <person name="VanBuren R."/>
            <person name="Wai C.M."/>
            <person name="Tang H."/>
            <person name="Schatz M.C."/>
            <person name="Bowers J.E."/>
            <person name="Lyons E."/>
            <person name="Wang M.L."/>
            <person name="Chen J."/>
            <person name="Biggers E."/>
            <person name="Zhang J."/>
            <person name="Huang L."/>
            <person name="Zhang L."/>
            <person name="Miao W."/>
            <person name="Zhang J."/>
            <person name="Ye Z."/>
            <person name="Miao C."/>
            <person name="Lin Z."/>
            <person name="Wang H."/>
            <person name="Zhou H."/>
            <person name="Yim W.C."/>
            <person name="Priest H.D."/>
            <person name="Zheng C."/>
            <person name="Woodhouse M."/>
            <person name="Edger P.P."/>
            <person name="Guyot R."/>
            <person name="Guo H.B."/>
            <person name="Guo H."/>
            <person name="Zheng G."/>
            <person name="Singh R."/>
            <person name="Sharma A."/>
            <person name="Min X."/>
            <person name="Zheng Y."/>
            <person name="Lee H."/>
            <person name="Gurtowski J."/>
            <person name="Sedlazeck F.J."/>
            <person name="Harkess A."/>
            <person name="McKain M.R."/>
            <person name="Liao Z."/>
            <person name="Fang J."/>
            <person name="Liu J."/>
            <person name="Zhang X."/>
            <person name="Zhang Q."/>
            <person name="Hu W."/>
            <person name="Qin Y."/>
            <person name="Wang K."/>
            <person name="Chen L.Y."/>
            <person name="Shirley N."/>
            <person name="Lin Y.R."/>
            <person name="Liu L.Y."/>
            <person name="Hernandez A.G."/>
            <person name="Wright C.L."/>
            <person name="Bulone V."/>
            <person name="Tuskan G.A."/>
            <person name="Heath K."/>
            <person name="Zee F."/>
            <person name="Moore P.H."/>
            <person name="Sunkar R."/>
            <person name="Leebens-Mack J.H."/>
            <person name="Mockler T."/>
            <person name="Bennetzen J.L."/>
            <person name="Freeling M."/>
            <person name="Sankoff D."/>
            <person name="Paterson A.H."/>
            <person name="Zhu X."/>
            <person name="Yang X."/>
            <person name="Smith J.A."/>
            <person name="Cushman J.C."/>
            <person name="Paull R.E."/>
            <person name="Yu Q."/>
        </authorList>
    </citation>
    <scope>NUCLEOTIDE SEQUENCE [LARGE SCALE GENOMIC DNA]</scope>
    <source>
        <strain evidence="2">cv. F153</strain>
    </source>
</reference>
<accession>A0A6P5FG54</accession>
<name>A0A6P5FG54_ANACO</name>